<dbReference type="EMBL" id="FNQG01000004">
    <property type="protein sequence ID" value="SDZ90075.1"/>
    <property type="molecule type" value="Genomic_DNA"/>
</dbReference>
<dbReference type="RefSeq" id="WP_051598459.1">
    <property type="nucleotide sequence ID" value="NZ_FNQG01000004.1"/>
</dbReference>
<evidence type="ECO:0000313" key="4">
    <source>
        <dbReference type="Proteomes" id="UP000183469"/>
    </source>
</evidence>
<name>A0A1K1NKT1_SELRU</name>
<reference evidence="3" key="2">
    <citation type="submission" date="2016-11" db="EMBL/GenBank/DDBJ databases">
        <authorList>
            <person name="Varghese N."/>
            <person name="Submissions S."/>
        </authorList>
    </citation>
    <scope>NUCLEOTIDE SEQUENCE [LARGE SCALE GENOMIC DNA]</scope>
    <source>
        <strain evidence="3">C3</strain>
    </source>
</reference>
<reference evidence="1 4" key="1">
    <citation type="submission" date="2016-10" db="EMBL/GenBank/DDBJ databases">
        <authorList>
            <person name="de Groot N.N."/>
        </authorList>
    </citation>
    <scope>NUCLEOTIDE SEQUENCE [LARGE SCALE GENOMIC DNA]</scope>
    <source>
        <strain evidence="1 4">DSM 2872</strain>
    </source>
</reference>
<proteinExistence type="predicted"/>
<evidence type="ECO:0000313" key="2">
    <source>
        <dbReference type="EMBL" id="SFW35885.1"/>
    </source>
</evidence>
<dbReference type="Proteomes" id="UP000183469">
    <property type="component" value="Unassembled WGS sequence"/>
</dbReference>
<organism evidence="2 3">
    <name type="scientific">Selenomonas ruminantium</name>
    <dbReference type="NCBI Taxonomy" id="971"/>
    <lineage>
        <taxon>Bacteria</taxon>
        <taxon>Bacillati</taxon>
        <taxon>Bacillota</taxon>
        <taxon>Negativicutes</taxon>
        <taxon>Selenomonadales</taxon>
        <taxon>Selenomonadaceae</taxon>
        <taxon>Selenomonas</taxon>
    </lineage>
</organism>
<gene>
    <name evidence="2" type="ORF">SAMN02910323_1447</name>
    <name evidence="1" type="ORF">SAMN05660648_01150</name>
</gene>
<accession>A0A1K1NKT1</accession>
<dbReference type="OrthoDB" id="5678128at2"/>
<protein>
    <recommendedName>
        <fullName evidence="5">Nucleotide modification associated domain-containing protein</fullName>
    </recommendedName>
</protein>
<evidence type="ECO:0000313" key="1">
    <source>
        <dbReference type="EMBL" id="SDZ90075.1"/>
    </source>
</evidence>
<dbReference type="Proteomes" id="UP000182958">
    <property type="component" value="Unassembled WGS sequence"/>
</dbReference>
<keyword evidence="3" id="KW-1185">Reference proteome</keyword>
<evidence type="ECO:0000313" key="3">
    <source>
        <dbReference type="Proteomes" id="UP000182958"/>
    </source>
</evidence>
<dbReference type="EMBL" id="FPJA01000006">
    <property type="protein sequence ID" value="SFW35885.1"/>
    <property type="molecule type" value="Genomic_DNA"/>
</dbReference>
<sequence length="216" mass="25072">MNVIFCKITSMKYYKGVTFYDQPSRGGSYIDENGTGGEVTNFYPTKDADGEEVCFGFVEPKHNHGVTNTIHLENITGNMADKEAEYVDDVLVIWCATLDTHHPAVVGWYKNSTFYRTIQEVMIDDYYYPYNALAKADDCVLLPRNERDKGIWSIPVSRYDGYGFGQSMIYYPQSDFDKQKVKKIIESIESYAGNNWLRVFNEDQEPKPEKKYFWQK</sequence>
<evidence type="ECO:0008006" key="5">
    <source>
        <dbReference type="Google" id="ProtNLM"/>
    </source>
</evidence>
<reference evidence="2" key="3">
    <citation type="submission" date="2016-11" db="EMBL/GenBank/DDBJ databases">
        <authorList>
            <person name="Jaros S."/>
            <person name="Januszkiewicz K."/>
            <person name="Wedrychowicz H."/>
        </authorList>
    </citation>
    <scope>NUCLEOTIDE SEQUENCE [LARGE SCALE GENOMIC DNA]</scope>
    <source>
        <strain evidence="2">C3</strain>
    </source>
</reference>
<dbReference type="AlphaFoldDB" id="A0A1K1NKT1"/>